<evidence type="ECO:0000313" key="2">
    <source>
        <dbReference type="Proteomes" id="UP000322294"/>
    </source>
</evidence>
<comment type="caution">
    <text evidence="1">The sequence shown here is derived from an EMBL/GenBank/DDBJ whole genome shotgun (WGS) entry which is preliminary data.</text>
</comment>
<dbReference type="EMBL" id="VNHO01000060">
    <property type="protein sequence ID" value="TYP46581.1"/>
    <property type="molecule type" value="Genomic_DNA"/>
</dbReference>
<name>A0A5S5ABG0_9FIRM</name>
<gene>
    <name evidence="1" type="ORF">LZ11_02500</name>
</gene>
<sequence>MQSADFEDAVVFQSAKRKKVDYIITRDKKGFADKVIKTVSPEEFLRIIKKEI</sequence>
<reference evidence="1 2" key="1">
    <citation type="submission" date="2019-07" db="EMBL/GenBank/DDBJ databases">
        <title>Genomic Encyclopedia of Type Strains, Phase I: the one thousand microbial genomes (KMG-I) project.</title>
        <authorList>
            <person name="Kyrpides N."/>
        </authorList>
    </citation>
    <scope>NUCLEOTIDE SEQUENCE [LARGE SCALE GENOMIC DNA]</scope>
    <source>
        <strain evidence="1 2">DSM 16647</strain>
    </source>
</reference>
<keyword evidence="2" id="KW-1185">Reference proteome</keyword>
<organism evidence="1 2">
    <name type="scientific">Thermosediminibacter litoriperuensis</name>
    <dbReference type="NCBI Taxonomy" id="291989"/>
    <lineage>
        <taxon>Bacteria</taxon>
        <taxon>Bacillati</taxon>
        <taxon>Bacillota</taxon>
        <taxon>Clostridia</taxon>
        <taxon>Thermosediminibacterales</taxon>
        <taxon>Thermosediminibacteraceae</taxon>
        <taxon>Thermosediminibacter</taxon>
    </lineage>
</organism>
<dbReference type="RefSeq" id="WP_222927273.1">
    <property type="nucleotide sequence ID" value="NZ_VNHO01000060.1"/>
</dbReference>
<dbReference type="AlphaFoldDB" id="A0A5S5ABG0"/>
<proteinExistence type="predicted"/>
<accession>A0A5S5ABG0</accession>
<evidence type="ECO:0008006" key="3">
    <source>
        <dbReference type="Google" id="ProtNLM"/>
    </source>
</evidence>
<dbReference type="Proteomes" id="UP000322294">
    <property type="component" value="Unassembled WGS sequence"/>
</dbReference>
<evidence type="ECO:0000313" key="1">
    <source>
        <dbReference type="EMBL" id="TYP46581.1"/>
    </source>
</evidence>
<protein>
    <recommendedName>
        <fullName evidence="3">PIN domain-containing protein</fullName>
    </recommendedName>
</protein>